<evidence type="ECO:0000313" key="2">
    <source>
        <dbReference type="EMBL" id="URE18281.1"/>
    </source>
</evidence>
<name>A0A9E7GMX9_9LILI</name>
<accession>A0A9E7GMX9</accession>
<sequence length="101" mass="10540">MMPCKVNVSIASLTVQITRNLKLQAVPANSMTAISGSTILNSLATTVATPRKKTGLLIPHNPRSSFSTRTQVSCPDPSPAAASRQDTGKPEEPTAPSVLLA</sequence>
<keyword evidence="3" id="KW-1185">Reference proteome</keyword>
<evidence type="ECO:0000313" key="3">
    <source>
        <dbReference type="Proteomes" id="UP001055439"/>
    </source>
</evidence>
<dbReference type="Proteomes" id="UP001055439">
    <property type="component" value="Chromosome 7"/>
</dbReference>
<organism evidence="2 3">
    <name type="scientific">Musa troglodytarum</name>
    <name type="common">fe'i banana</name>
    <dbReference type="NCBI Taxonomy" id="320322"/>
    <lineage>
        <taxon>Eukaryota</taxon>
        <taxon>Viridiplantae</taxon>
        <taxon>Streptophyta</taxon>
        <taxon>Embryophyta</taxon>
        <taxon>Tracheophyta</taxon>
        <taxon>Spermatophyta</taxon>
        <taxon>Magnoliopsida</taxon>
        <taxon>Liliopsida</taxon>
        <taxon>Zingiberales</taxon>
        <taxon>Musaceae</taxon>
        <taxon>Musa</taxon>
    </lineage>
</organism>
<dbReference type="EMBL" id="CP097509">
    <property type="protein sequence ID" value="URE18281.1"/>
    <property type="molecule type" value="Genomic_DNA"/>
</dbReference>
<feature type="compositionally biased region" description="Polar residues" evidence="1">
    <location>
        <begin position="62"/>
        <end position="73"/>
    </location>
</feature>
<reference evidence="2" key="1">
    <citation type="submission" date="2022-05" db="EMBL/GenBank/DDBJ databases">
        <title>The Musa troglodytarum L. genome provides insights into the mechanism of non-climacteric behaviour and enrichment of carotenoids.</title>
        <authorList>
            <person name="Wang J."/>
        </authorList>
    </citation>
    <scope>NUCLEOTIDE SEQUENCE</scope>
    <source>
        <tissue evidence="2">Leaf</tissue>
    </source>
</reference>
<proteinExistence type="predicted"/>
<dbReference type="AlphaFoldDB" id="A0A9E7GMX9"/>
<protein>
    <submittedName>
        <fullName evidence="2">Uncharacterized protein</fullName>
    </submittedName>
</protein>
<evidence type="ECO:0000256" key="1">
    <source>
        <dbReference type="SAM" id="MobiDB-lite"/>
    </source>
</evidence>
<feature type="region of interest" description="Disordered" evidence="1">
    <location>
        <begin position="51"/>
        <end position="101"/>
    </location>
</feature>
<gene>
    <name evidence="2" type="ORF">MUK42_06136</name>
</gene>